<comment type="caution">
    <text evidence="2">The sequence shown here is derived from an EMBL/GenBank/DDBJ whole genome shotgun (WGS) entry which is preliminary data.</text>
</comment>
<feature type="region of interest" description="Disordered" evidence="1">
    <location>
        <begin position="106"/>
        <end position="139"/>
    </location>
</feature>
<name>A0AAV9Q6P0_9PEZI</name>
<feature type="region of interest" description="Disordered" evidence="1">
    <location>
        <begin position="1"/>
        <end position="54"/>
    </location>
</feature>
<protein>
    <submittedName>
        <fullName evidence="2">Uncharacterized protein</fullName>
    </submittedName>
</protein>
<gene>
    <name evidence="2" type="ORF">LTR25_005953</name>
</gene>
<keyword evidence="3" id="KW-1185">Reference proteome</keyword>
<organism evidence="2 3">
    <name type="scientific">Vermiconidia calcicola</name>
    <dbReference type="NCBI Taxonomy" id="1690605"/>
    <lineage>
        <taxon>Eukaryota</taxon>
        <taxon>Fungi</taxon>
        <taxon>Dikarya</taxon>
        <taxon>Ascomycota</taxon>
        <taxon>Pezizomycotina</taxon>
        <taxon>Dothideomycetes</taxon>
        <taxon>Dothideomycetidae</taxon>
        <taxon>Mycosphaerellales</taxon>
        <taxon>Extremaceae</taxon>
        <taxon>Vermiconidia</taxon>
    </lineage>
</organism>
<feature type="compositionally biased region" description="Basic residues" evidence="1">
    <location>
        <begin position="1"/>
        <end position="22"/>
    </location>
</feature>
<sequence>MFNNYRARRNGVSKNYRGRGRGRGPSGPISAVPRDARSQAGQPRNVTPRDLQSRITRHLQELYVYRSTGTLPRRPVINYQEPPPDDPGEWADVAEYYHNRVAQEQMENENSDRMDTDPLPEEGVGRHRGPRPPVPKFEWPIPPVPRPQPKPQAEPQYGLTAANHDPVGKQFVENPITYDEPAVAGFSVDDRAMEHFENGQLLKAVIFQYLLDKLEPLFDKVASSTNEGLHEITDQIRIGRTSFFPLLGEREGMCTRYDAVAEVYKNEVNAVVKASRPFDTKLIENIREELQMLKDLCRKIAGPPRKTIGQTGSVAAYCALELVKLAPQEHARHTSWMVDIPSGLDVTIRLVNSALNHSVIKAAIKARSDAGQAAANLLDWLHAAKGDIIRVLNEYESLYRKQKAAFELSIWSSGQDQQKLEDLAILKALHSTLFGPCFQSMGRTVISDLKKRYLPTFGLFVQDRQGWSNLWEPVHRALQKALKLETQDGSLVCPVTEFELASFLELTQEEKDLLAGTDIEDLIDYGEFE</sequence>
<dbReference type="AlphaFoldDB" id="A0AAV9Q6P0"/>
<evidence type="ECO:0000313" key="3">
    <source>
        <dbReference type="Proteomes" id="UP001345827"/>
    </source>
</evidence>
<reference evidence="2 3" key="1">
    <citation type="submission" date="2023-06" db="EMBL/GenBank/DDBJ databases">
        <title>Black Yeasts Isolated from many extreme environments.</title>
        <authorList>
            <person name="Coleine C."/>
            <person name="Stajich J.E."/>
            <person name="Selbmann L."/>
        </authorList>
    </citation>
    <scope>NUCLEOTIDE SEQUENCE [LARGE SCALE GENOMIC DNA]</scope>
    <source>
        <strain evidence="2 3">CCFEE 5887</strain>
    </source>
</reference>
<dbReference type="Proteomes" id="UP001345827">
    <property type="component" value="Unassembled WGS sequence"/>
</dbReference>
<evidence type="ECO:0000313" key="2">
    <source>
        <dbReference type="EMBL" id="KAK5536051.1"/>
    </source>
</evidence>
<dbReference type="EMBL" id="JAXLQG010000009">
    <property type="protein sequence ID" value="KAK5536051.1"/>
    <property type="molecule type" value="Genomic_DNA"/>
</dbReference>
<accession>A0AAV9Q6P0</accession>
<evidence type="ECO:0000256" key="1">
    <source>
        <dbReference type="SAM" id="MobiDB-lite"/>
    </source>
</evidence>
<proteinExistence type="predicted"/>